<evidence type="ECO:0000313" key="8">
    <source>
        <dbReference type="Proteomes" id="UP000236738"/>
    </source>
</evidence>
<organism evidence="7 8">
    <name type="scientific">Halpernia humi</name>
    <dbReference type="NCBI Taxonomy" id="493375"/>
    <lineage>
        <taxon>Bacteria</taxon>
        <taxon>Pseudomonadati</taxon>
        <taxon>Bacteroidota</taxon>
        <taxon>Flavobacteriia</taxon>
        <taxon>Flavobacteriales</taxon>
        <taxon>Weeksellaceae</taxon>
        <taxon>Chryseobacterium group</taxon>
        <taxon>Halpernia</taxon>
    </lineage>
</organism>
<dbReference type="SUPFAM" id="SSF51905">
    <property type="entry name" value="FAD/NAD(P)-binding domain"/>
    <property type="match status" value="1"/>
</dbReference>
<dbReference type="Proteomes" id="UP000236738">
    <property type="component" value="Unassembled WGS sequence"/>
</dbReference>
<proteinExistence type="inferred from homology"/>
<evidence type="ECO:0000256" key="2">
    <source>
        <dbReference type="ARBA" id="ARBA00022630"/>
    </source>
</evidence>
<dbReference type="PANTHER" id="PTHR46056:SF12">
    <property type="entry name" value="LONG-CHAIN-ALCOHOL OXIDASE"/>
    <property type="match status" value="1"/>
</dbReference>
<feature type="domain" description="Glucose-methanol-choline oxidoreductase C-terminal" evidence="6">
    <location>
        <begin position="401"/>
        <end position="503"/>
    </location>
</feature>
<dbReference type="GO" id="GO:0050660">
    <property type="term" value="F:flavin adenine dinucleotide binding"/>
    <property type="evidence" value="ECO:0007669"/>
    <property type="project" value="InterPro"/>
</dbReference>
<accession>A0A1H6AYD8</accession>
<dbReference type="Pfam" id="PF00732">
    <property type="entry name" value="GMC_oxred_N"/>
    <property type="match status" value="1"/>
</dbReference>
<keyword evidence="3" id="KW-0274">FAD</keyword>
<dbReference type="InterPro" id="IPR000172">
    <property type="entry name" value="GMC_OxRdtase_N"/>
</dbReference>
<keyword evidence="2" id="KW-0285">Flavoprotein</keyword>
<name>A0A1H6AYD8_9FLAO</name>
<keyword evidence="4" id="KW-0560">Oxidoreductase</keyword>
<gene>
    <name evidence="7" type="ORF">SAMN05421847_2600</name>
</gene>
<sequence>MQTNYDYIIIGSGAGGGTIAYTLAESGKTILILERGNFLPQEKENWDTVEVFEKERYHTKEVWKDKNGEDLHPGTGYWVGGNTKVYGAALFRLREEDFGEIQHFGGISPSWPLKYEDFEPFYDKAEKLFDVHGKAGVDPTEPFRSAPLPFEGVADEPRIAEVREGLTKMGLHPFDIPLGVKLNEKNLLQSKCIKCDTCDGFPCLLHAKADSDINCIRPIMNRENVTLLINAKAEKLLTNDEGTKITGVETNLNGEKIIFEGKTVIVSCGAINSAVLFLKSANEKHPNGLANKSDQVGRNFMKHQNAAMLAMSFKENPVKFQKTFAINDYYFADPQNENFKFPMGGIQLMGKSNRYMLTGDAPFFTPSKVLSEMAEHSVDWWFMAEDLPMPENRVEWKNNQIHLNYTPHNEEALDQLLKKFSKVLTEMEDHIKFLPENINVSKKIPLAGVAHQNGTLRFGNNPETSVLDINCKTHEIDNLYVVDASFFPSCGAVNPSLTIIANAIRVGEHLMALETN</sequence>
<evidence type="ECO:0000259" key="5">
    <source>
        <dbReference type="Pfam" id="PF00732"/>
    </source>
</evidence>
<dbReference type="OrthoDB" id="9787779at2"/>
<dbReference type="Gene3D" id="3.50.50.60">
    <property type="entry name" value="FAD/NAD(P)-binding domain"/>
    <property type="match status" value="2"/>
</dbReference>
<dbReference type="Pfam" id="PF05199">
    <property type="entry name" value="GMC_oxred_C"/>
    <property type="match status" value="1"/>
</dbReference>
<comment type="similarity">
    <text evidence="1">Belongs to the GMC oxidoreductase family.</text>
</comment>
<dbReference type="GO" id="GO:0016614">
    <property type="term" value="F:oxidoreductase activity, acting on CH-OH group of donors"/>
    <property type="evidence" value="ECO:0007669"/>
    <property type="project" value="InterPro"/>
</dbReference>
<dbReference type="InterPro" id="IPR036188">
    <property type="entry name" value="FAD/NAD-bd_sf"/>
</dbReference>
<dbReference type="RefSeq" id="WP_103914458.1">
    <property type="nucleotide sequence ID" value="NZ_FNUS01000007.1"/>
</dbReference>
<keyword evidence="8" id="KW-1185">Reference proteome</keyword>
<dbReference type="InterPro" id="IPR007867">
    <property type="entry name" value="GMC_OxRtase_C"/>
</dbReference>
<feature type="domain" description="Glucose-methanol-choline oxidoreductase N-terminal" evidence="5">
    <location>
        <begin position="5"/>
        <end position="303"/>
    </location>
</feature>
<evidence type="ECO:0000256" key="3">
    <source>
        <dbReference type="ARBA" id="ARBA00022827"/>
    </source>
</evidence>
<dbReference type="PANTHER" id="PTHR46056">
    <property type="entry name" value="LONG-CHAIN-ALCOHOL OXIDASE"/>
    <property type="match status" value="1"/>
</dbReference>
<evidence type="ECO:0000256" key="1">
    <source>
        <dbReference type="ARBA" id="ARBA00010790"/>
    </source>
</evidence>
<reference evidence="8" key="1">
    <citation type="submission" date="2016-10" db="EMBL/GenBank/DDBJ databases">
        <authorList>
            <person name="Varghese N."/>
            <person name="Submissions S."/>
        </authorList>
    </citation>
    <scope>NUCLEOTIDE SEQUENCE [LARGE SCALE GENOMIC DNA]</scope>
    <source>
        <strain evidence="8">DSM 21580</strain>
    </source>
</reference>
<dbReference type="AlphaFoldDB" id="A0A1H6AYD8"/>
<dbReference type="EMBL" id="FNUS01000007">
    <property type="protein sequence ID" value="SEG53591.1"/>
    <property type="molecule type" value="Genomic_DNA"/>
</dbReference>
<evidence type="ECO:0000256" key="4">
    <source>
        <dbReference type="ARBA" id="ARBA00023002"/>
    </source>
</evidence>
<evidence type="ECO:0000313" key="7">
    <source>
        <dbReference type="EMBL" id="SEG53591.1"/>
    </source>
</evidence>
<protein>
    <submittedName>
        <fullName evidence="7">Choline dehydrogenase</fullName>
    </submittedName>
</protein>
<evidence type="ECO:0000259" key="6">
    <source>
        <dbReference type="Pfam" id="PF05199"/>
    </source>
</evidence>